<evidence type="ECO:0000256" key="4">
    <source>
        <dbReference type="ARBA" id="ARBA00022597"/>
    </source>
</evidence>
<feature type="transmembrane region" description="Helical" evidence="9">
    <location>
        <begin position="181"/>
        <end position="201"/>
    </location>
</feature>
<feature type="transmembrane region" description="Helical" evidence="9">
    <location>
        <begin position="208"/>
        <end position="236"/>
    </location>
</feature>
<evidence type="ECO:0000256" key="1">
    <source>
        <dbReference type="ARBA" id="ARBA00004651"/>
    </source>
</evidence>
<dbReference type="PROSITE" id="PS51106">
    <property type="entry name" value="PTS_EIIC_TYPE_4"/>
    <property type="match status" value="1"/>
</dbReference>
<keyword evidence="11" id="KW-1185">Reference proteome</keyword>
<name>A0ABS8WBA4_9GAMM</name>
<comment type="subcellular location">
    <subcellularLocation>
        <location evidence="1">Cell membrane</location>
        <topology evidence="1">Multi-pass membrane protein</topology>
    </subcellularLocation>
</comment>
<keyword evidence="5" id="KW-0598">Phosphotransferase system</keyword>
<keyword evidence="2" id="KW-0813">Transport</keyword>
<feature type="transmembrane region" description="Helical" evidence="9">
    <location>
        <begin position="98"/>
        <end position="120"/>
    </location>
</feature>
<evidence type="ECO:0000256" key="3">
    <source>
        <dbReference type="ARBA" id="ARBA00022475"/>
    </source>
</evidence>
<feature type="transmembrane region" description="Helical" evidence="9">
    <location>
        <begin position="38"/>
        <end position="63"/>
    </location>
</feature>
<keyword evidence="3" id="KW-1003">Cell membrane</keyword>
<gene>
    <name evidence="10" type="ORF">K6Y31_09375</name>
</gene>
<dbReference type="InterPro" id="IPR047835">
    <property type="entry name" value="PTS_IIC_GalNAc_AgaW-like"/>
</dbReference>
<evidence type="ECO:0000313" key="10">
    <source>
        <dbReference type="EMBL" id="MCE2595026.1"/>
    </source>
</evidence>
<dbReference type="PANTHER" id="PTHR32502:SF8">
    <property type="entry name" value="N-ACETYLGALACTOSAMINE PERMEASE IIC COMPONENT 1"/>
    <property type="match status" value="1"/>
</dbReference>
<evidence type="ECO:0000256" key="8">
    <source>
        <dbReference type="ARBA" id="ARBA00023136"/>
    </source>
</evidence>
<keyword evidence="4" id="KW-0762">Sugar transport</keyword>
<dbReference type="EMBL" id="JAIMJA010000008">
    <property type="protein sequence ID" value="MCE2595026.1"/>
    <property type="molecule type" value="Genomic_DNA"/>
</dbReference>
<sequence length="259" mass="27187">MEIGFIQALMLGILAFFAGLDLFNGLTHFHRPVVLGPLVGLVLGDLQTGILVGGTLELIWMGLAPLAGAQPPNVIIGTIVGTAFAITTKVEPNVAVGVAVPFAVAVQMGITLLFSAMSAMMSKCDEFARSADSDGIERVNYIALSVLGAFYFLCAFLPVYLGAEHAGKIVQVLPKELIDGLGVAGGIMPAIGFAVLMKIMMKNVYIPYFILGFVAAAWLQLPILAIAAAAAAMAIIDFMRKPEPTPATVTSAEDYEDGI</sequence>
<keyword evidence="7 9" id="KW-1133">Transmembrane helix</keyword>
<feature type="transmembrane region" description="Helical" evidence="9">
    <location>
        <begin position="6"/>
        <end position="26"/>
    </location>
</feature>
<proteinExistence type="predicted"/>
<comment type="caution">
    <text evidence="10">The sequence shown here is derived from an EMBL/GenBank/DDBJ whole genome shotgun (WGS) entry which is preliminary data.</text>
</comment>
<evidence type="ECO:0000313" key="11">
    <source>
        <dbReference type="Proteomes" id="UP001201273"/>
    </source>
</evidence>
<keyword evidence="6 9" id="KW-0812">Transmembrane</keyword>
<evidence type="ECO:0000256" key="9">
    <source>
        <dbReference type="SAM" id="Phobius"/>
    </source>
</evidence>
<keyword evidence="8 9" id="KW-0472">Membrane</keyword>
<dbReference type="RefSeq" id="WP_233052533.1">
    <property type="nucleotide sequence ID" value="NZ_JAIMJA010000008.1"/>
</dbReference>
<dbReference type="InterPro" id="IPR004700">
    <property type="entry name" value="PTS_IIC_man"/>
</dbReference>
<evidence type="ECO:0000256" key="7">
    <source>
        <dbReference type="ARBA" id="ARBA00022989"/>
    </source>
</evidence>
<reference evidence="10 11" key="1">
    <citation type="journal article" date="2022" name="Environ. Microbiol. Rep.">
        <title>Eco-phylogenetic analyses reveal divergent evolution of vitamin B12 metabolism in the marine bacterial family 'Psychromonadaceae'.</title>
        <authorList>
            <person name="Jin X."/>
            <person name="Yang Y."/>
            <person name="Cao H."/>
            <person name="Gao B."/>
            <person name="Zhao Z."/>
        </authorList>
    </citation>
    <scope>NUCLEOTIDE SEQUENCE [LARGE SCALE GENOMIC DNA]</scope>
    <source>
        <strain evidence="10 11">MKS20</strain>
    </source>
</reference>
<dbReference type="NCBIfam" id="NF040757">
    <property type="entry name" value="AgaW"/>
    <property type="match status" value="1"/>
</dbReference>
<feature type="transmembrane region" description="Helical" evidence="9">
    <location>
        <begin position="141"/>
        <end position="161"/>
    </location>
</feature>
<protein>
    <submittedName>
        <fullName evidence="10">PTS mannose/fructose/sorbose/N-acetylgalactosamine transporter subunit IIC</fullName>
    </submittedName>
</protein>
<dbReference type="PANTHER" id="PTHR32502">
    <property type="entry name" value="N-ACETYLGALACTOSAMINE PERMEASE II COMPONENT-RELATED"/>
    <property type="match status" value="1"/>
</dbReference>
<organism evidence="10 11">
    <name type="scientific">Motilimonas cestriensis</name>
    <dbReference type="NCBI Taxonomy" id="2742685"/>
    <lineage>
        <taxon>Bacteria</taxon>
        <taxon>Pseudomonadati</taxon>
        <taxon>Pseudomonadota</taxon>
        <taxon>Gammaproteobacteria</taxon>
        <taxon>Alteromonadales</taxon>
        <taxon>Alteromonadales genera incertae sedis</taxon>
        <taxon>Motilimonas</taxon>
    </lineage>
</organism>
<evidence type="ECO:0000256" key="6">
    <source>
        <dbReference type="ARBA" id="ARBA00022692"/>
    </source>
</evidence>
<dbReference type="InterPro" id="IPR050303">
    <property type="entry name" value="GatZ_KbaZ_carbometab"/>
</dbReference>
<dbReference type="Pfam" id="PF03609">
    <property type="entry name" value="EII-Sor"/>
    <property type="match status" value="1"/>
</dbReference>
<evidence type="ECO:0000256" key="2">
    <source>
        <dbReference type="ARBA" id="ARBA00022448"/>
    </source>
</evidence>
<evidence type="ECO:0000256" key="5">
    <source>
        <dbReference type="ARBA" id="ARBA00022683"/>
    </source>
</evidence>
<dbReference type="Proteomes" id="UP001201273">
    <property type="component" value="Unassembled WGS sequence"/>
</dbReference>
<accession>A0ABS8WBA4</accession>